<dbReference type="InterPro" id="IPR016208">
    <property type="entry name" value="Ald_Oxase/xanthine_DH-like"/>
</dbReference>
<dbReference type="PROSITE" id="PS51387">
    <property type="entry name" value="FAD_PCMH"/>
    <property type="match status" value="1"/>
</dbReference>
<gene>
    <name evidence="8" type="primary">xdhA</name>
    <name evidence="8" type="ordered locus">HCH_01099</name>
</gene>
<dbReference type="Pfam" id="PF01799">
    <property type="entry name" value="Fer2_2"/>
    <property type="match status" value="1"/>
</dbReference>
<dbReference type="InterPro" id="IPR036884">
    <property type="entry name" value="2Fe-2S-bd_dom_sf"/>
</dbReference>
<dbReference type="Gene3D" id="3.30.43.10">
    <property type="entry name" value="Uridine Diphospho-n-acetylenolpyruvylglucosamine Reductase, domain 2"/>
    <property type="match status" value="1"/>
</dbReference>
<dbReference type="SUPFAM" id="SSF55447">
    <property type="entry name" value="CO dehydrogenase flavoprotein C-terminal domain-like"/>
    <property type="match status" value="1"/>
</dbReference>
<dbReference type="Gene3D" id="3.30.465.10">
    <property type="match status" value="1"/>
</dbReference>
<dbReference type="AlphaFoldDB" id="Q2SMZ5"/>
<dbReference type="PROSITE" id="PS00197">
    <property type="entry name" value="2FE2S_FER_1"/>
    <property type="match status" value="1"/>
</dbReference>
<dbReference type="PIRSF" id="PIRSF036557">
    <property type="entry name" value="XdhA_RC"/>
    <property type="match status" value="1"/>
</dbReference>
<reference evidence="8 9" key="1">
    <citation type="journal article" date="2005" name="Nucleic Acids Res.">
        <title>Genomic blueprint of Hahella chejuensis, a marine microbe producing an algicidal agent.</title>
        <authorList>
            <person name="Jeong H."/>
            <person name="Yim J.H."/>
            <person name="Lee C."/>
            <person name="Choi S.-H."/>
            <person name="Park Y.K."/>
            <person name="Yoon S.H."/>
            <person name="Hur C.-G."/>
            <person name="Kang H.-Y."/>
            <person name="Kim D."/>
            <person name="Lee H.H."/>
            <person name="Park K.H."/>
            <person name="Park S.-H."/>
            <person name="Park H.-S."/>
            <person name="Lee H.K."/>
            <person name="Oh T.K."/>
            <person name="Kim J.F."/>
        </authorList>
    </citation>
    <scope>NUCLEOTIDE SEQUENCE [LARGE SCALE GENOMIC DNA]</scope>
    <source>
        <strain evidence="8 9">KCTC 2396</strain>
    </source>
</reference>
<dbReference type="InterPro" id="IPR002888">
    <property type="entry name" value="2Fe-2S-bd"/>
</dbReference>
<dbReference type="PANTHER" id="PTHR45444">
    <property type="entry name" value="XANTHINE DEHYDROGENASE"/>
    <property type="match status" value="1"/>
</dbReference>
<proteinExistence type="predicted"/>
<keyword evidence="4 8" id="KW-0560">Oxidoreductase</keyword>
<evidence type="ECO:0000259" key="6">
    <source>
        <dbReference type="PROSITE" id="PS51085"/>
    </source>
</evidence>
<dbReference type="EC" id="1.17.1.4" evidence="8"/>
<name>Q2SMZ5_HAHCH</name>
<dbReference type="InterPro" id="IPR016169">
    <property type="entry name" value="FAD-bd_PCMH_sub2"/>
</dbReference>
<dbReference type="InterPro" id="IPR005107">
    <property type="entry name" value="CO_DH_flav_C"/>
</dbReference>
<keyword evidence="2" id="KW-0479">Metal-binding</keyword>
<dbReference type="STRING" id="349521.HCH_01099"/>
<dbReference type="RefSeq" id="WP_011395054.1">
    <property type="nucleotide sequence ID" value="NC_007645.1"/>
</dbReference>
<dbReference type="InterPro" id="IPR016167">
    <property type="entry name" value="FAD-bd_PCMH_sub1"/>
</dbReference>
<keyword evidence="5" id="KW-0408">Iron</keyword>
<evidence type="ECO:0000256" key="2">
    <source>
        <dbReference type="ARBA" id="ARBA00022723"/>
    </source>
</evidence>
<accession>Q2SMZ5</accession>
<dbReference type="CDD" id="cd00207">
    <property type="entry name" value="fer2"/>
    <property type="match status" value="1"/>
</dbReference>
<dbReference type="SMART" id="SM01092">
    <property type="entry name" value="CO_deh_flav_C"/>
    <property type="match status" value="1"/>
</dbReference>
<feature type="domain" description="2Fe-2S ferredoxin-type" evidence="6">
    <location>
        <begin position="1"/>
        <end position="85"/>
    </location>
</feature>
<dbReference type="InterPro" id="IPR036318">
    <property type="entry name" value="FAD-bd_PCMH-like_sf"/>
</dbReference>
<dbReference type="Pfam" id="PF00941">
    <property type="entry name" value="FAD_binding_5"/>
    <property type="match status" value="1"/>
</dbReference>
<evidence type="ECO:0000256" key="4">
    <source>
        <dbReference type="ARBA" id="ARBA00023002"/>
    </source>
</evidence>
<dbReference type="SUPFAM" id="SSF54292">
    <property type="entry name" value="2Fe-2S ferredoxin-like"/>
    <property type="match status" value="1"/>
</dbReference>
<dbReference type="InterPro" id="IPR006058">
    <property type="entry name" value="2Fe2S_fd_BS"/>
</dbReference>
<dbReference type="EMBL" id="CP000155">
    <property type="protein sequence ID" value="ABC27979.1"/>
    <property type="molecule type" value="Genomic_DNA"/>
</dbReference>
<keyword evidence="9" id="KW-1185">Reference proteome</keyword>
<dbReference type="Gene3D" id="1.10.150.120">
    <property type="entry name" value="[2Fe-2S]-binding domain"/>
    <property type="match status" value="1"/>
</dbReference>
<dbReference type="PROSITE" id="PS51085">
    <property type="entry name" value="2FE2S_FER_2"/>
    <property type="match status" value="1"/>
</dbReference>
<dbReference type="HOGENOM" id="CLU_001681_9_0_6"/>
<feature type="domain" description="FAD-binding PCMH-type" evidence="7">
    <location>
        <begin position="197"/>
        <end position="370"/>
    </location>
</feature>
<dbReference type="GO" id="GO:0004854">
    <property type="term" value="F:xanthine dehydrogenase activity"/>
    <property type="evidence" value="ECO:0007669"/>
    <property type="project" value="UniProtKB-EC"/>
</dbReference>
<dbReference type="InterPro" id="IPR036010">
    <property type="entry name" value="2Fe-2S_ferredoxin-like_sf"/>
</dbReference>
<evidence type="ECO:0000256" key="1">
    <source>
        <dbReference type="ARBA" id="ARBA00022630"/>
    </source>
</evidence>
<dbReference type="InterPro" id="IPR036683">
    <property type="entry name" value="CO_DH_flav_C_dom_sf"/>
</dbReference>
<evidence type="ECO:0000256" key="3">
    <source>
        <dbReference type="ARBA" id="ARBA00022827"/>
    </source>
</evidence>
<dbReference type="GO" id="GO:0005506">
    <property type="term" value="F:iron ion binding"/>
    <property type="evidence" value="ECO:0007669"/>
    <property type="project" value="InterPro"/>
</dbReference>
<dbReference type="InterPro" id="IPR016166">
    <property type="entry name" value="FAD-bd_PCMH"/>
</dbReference>
<dbReference type="SUPFAM" id="SSF47741">
    <property type="entry name" value="CO dehydrogenase ISP C-domain like"/>
    <property type="match status" value="1"/>
</dbReference>
<evidence type="ECO:0000256" key="5">
    <source>
        <dbReference type="ARBA" id="ARBA00023004"/>
    </source>
</evidence>
<dbReference type="PANTHER" id="PTHR45444:SF3">
    <property type="entry name" value="XANTHINE DEHYDROGENASE"/>
    <property type="match status" value="1"/>
</dbReference>
<dbReference type="InterPro" id="IPR014307">
    <property type="entry name" value="Xanthine_DH_ssu"/>
</dbReference>
<dbReference type="Proteomes" id="UP000000238">
    <property type="component" value="Chromosome"/>
</dbReference>
<evidence type="ECO:0000259" key="7">
    <source>
        <dbReference type="PROSITE" id="PS51387"/>
    </source>
</evidence>
<dbReference type="InterPro" id="IPR012675">
    <property type="entry name" value="Beta-grasp_dom_sf"/>
</dbReference>
<evidence type="ECO:0000313" key="8">
    <source>
        <dbReference type="EMBL" id="ABC27979.1"/>
    </source>
</evidence>
<dbReference type="GO" id="GO:0071949">
    <property type="term" value="F:FAD binding"/>
    <property type="evidence" value="ECO:0007669"/>
    <property type="project" value="InterPro"/>
</dbReference>
<keyword evidence="1" id="KW-0285">Flavoprotein</keyword>
<evidence type="ECO:0000313" key="9">
    <source>
        <dbReference type="Proteomes" id="UP000000238"/>
    </source>
</evidence>
<dbReference type="GO" id="GO:0051537">
    <property type="term" value="F:2 iron, 2 sulfur cluster binding"/>
    <property type="evidence" value="ECO:0007669"/>
    <property type="project" value="InterPro"/>
</dbReference>
<dbReference type="Pfam" id="PF03450">
    <property type="entry name" value="CO_deh_flav_C"/>
    <property type="match status" value="1"/>
</dbReference>
<dbReference type="SUPFAM" id="SSF56176">
    <property type="entry name" value="FAD-binding/transporter-associated domain-like"/>
    <property type="match status" value="1"/>
</dbReference>
<dbReference type="eggNOG" id="COG4630">
    <property type="taxonomic scope" value="Bacteria"/>
</dbReference>
<dbReference type="KEGG" id="hch:HCH_01099"/>
<dbReference type="InterPro" id="IPR001041">
    <property type="entry name" value="2Fe-2S_ferredoxin-type"/>
</dbReference>
<dbReference type="Gene3D" id="3.30.390.50">
    <property type="entry name" value="CO dehydrogenase flavoprotein, C-terminal domain"/>
    <property type="match status" value="1"/>
</dbReference>
<dbReference type="NCBIfam" id="TIGR02963">
    <property type="entry name" value="xanthine_xdhA"/>
    <property type="match status" value="1"/>
</dbReference>
<organism evidence="8 9">
    <name type="scientific">Hahella chejuensis (strain KCTC 2396)</name>
    <dbReference type="NCBI Taxonomy" id="349521"/>
    <lineage>
        <taxon>Bacteria</taxon>
        <taxon>Pseudomonadati</taxon>
        <taxon>Pseudomonadota</taxon>
        <taxon>Gammaproteobacteria</taxon>
        <taxon>Oceanospirillales</taxon>
        <taxon>Hahellaceae</taxon>
        <taxon>Hahella</taxon>
    </lineage>
</organism>
<dbReference type="OrthoDB" id="9775084at2"/>
<dbReference type="Pfam" id="PF00111">
    <property type="entry name" value="Fer2"/>
    <property type="match status" value="1"/>
</dbReference>
<dbReference type="Gene3D" id="3.10.20.30">
    <property type="match status" value="1"/>
</dbReference>
<keyword evidence="3" id="KW-0274">FAD</keyword>
<sequence length="489" mass="53111">MIRFLLNDDALELDNFDPDLTILEFLRTNKGLTGTKEGCASGDCGACTAVIATEENGALAYRSINTCITFLGGLHGKQLITVEYLNRRGSLHPVQQAMVDQHGSQCGFCTPGFVMSLYALYQHKQQQADTRACSRQEGEAYLAGNLCRCTGYRPILDAARQATSPEQLTQIREDEAAICAKLAAIKAQGPGSVTREEQGVAKHFHLPESLDQLAQFYDAAPHARLLAGGTDLALEVTQQLKQLDHVIYVGAVAEMNALTVTEDSLEIGAAVTYERAMSALTQEYPDMEPFLERLGSMQVRNQGTLGGNIGNASPIGDMPPVLLALNAELTLRKGDQSRRLPIDQFFLDYKKTALQPGEFIASISIPRAQANAKLHLYKVSKRLEDDISAVCLACYVQIENEKVANIRLGVGGMAAIPKRAALTEQAMLGQPWTPDTISAAQAAITQEFSPLSDVRASADYRSKVAANLLQRLYIESADGAVATRVFHYA</sequence>
<dbReference type="InterPro" id="IPR002346">
    <property type="entry name" value="Mopterin_DH_FAD-bd"/>
</dbReference>
<dbReference type="InterPro" id="IPR012175">
    <property type="entry name" value="Xanth_DH_ssu_bac"/>
</dbReference>
<protein>
    <submittedName>
        <fullName evidence="8">Xanthine dehydrogenase, iron-sulfur cluster and FAD-binding subunit A</fullName>
        <ecNumber evidence="8">1.17.1.4</ecNumber>
    </submittedName>
</protein>